<dbReference type="AlphaFoldDB" id="A0A6H1WTH4"/>
<sequence>MKIRFLLLLFLFSFSTALGAREVQLVDRIAAVVNDEVITLSEVDEAALPLYQKYLAGVTDPEEESRRMQKIRKEVLERLIEEKLIAQEIRKYKIKVSDEEVEGFIQEIKTRLGGEEAFRDFLNAQGLTEEEYREQVRQQLQRLKLIRGSVQARIVITDEEVRRYYEEHYLKGTEKTLRLAAIVTSEEARIREAEKALAQGKDFSEVARKYSEIPGSGESFGTFKLSELAPELRRVLAKRRPGEVTPPVASGGRWFIFKVLSIENATKPFEAVKEEIRQNLYQKALDEYFQKWLKGLKERAFIQVFLK</sequence>
<evidence type="ECO:0000313" key="5">
    <source>
        <dbReference type="EMBL" id="QJA06503.1"/>
    </source>
</evidence>
<feature type="chain" id="PRO_5026276759" description="PpiC domain-containing protein" evidence="3">
    <location>
        <begin position="21"/>
        <end position="307"/>
    </location>
</feature>
<name>A0A6H1WTH4_9BACT</name>
<keyword evidence="2" id="KW-0413">Isomerase</keyword>
<gene>
    <name evidence="5" type="ORF">FVE67_06690</name>
</gene>
<keyword evidence="6" id="KW-1185">Reference proteome</keyword>
<evidence type="ECO:0000313" key="6">
    <source>
        <dbReference type="Proteomes" id="UP000501253"/>
    </source>
</evidence>
<dbReference type="Gene3D" id="3.10.50.40">
    <property type="match status" value="1"/>
</dbReference>
<dbReference type="KEGG" id="tmai:FVE67_06690"/>
<evidence type="ECO:0000256" key="1">
    <source>
        <dbReference type="ARBA" id="ARBA00022729"/>
    </source>
</evidence>
<dbReference type="PROSITE" id="PS50198">
    <property type="entry name" value="PPIC_PPIASE_2"/>
    <property type="match status" value="1"/>
</dbReference>
<dbReference type="InterPro" id="IPR050280">
    <property type="entry name" value="OMP_Chaperone_SurA"/>
</dbReference>
<dbReference type="PANTHER" id="PTHR47637:SF1">
    <property type="entry name" value="CHAPERONE SURA"/>
    <property type="match status" value="1"/>
</dbReference>
<dbReference type="EMBL" id="CP042909">
    <property type="protein sequence ID" value="QJA06503.1"/>
    <property type="molecule type" value="Genomic_DNA"/>
</dbReference>
<evidence type="ECO:0000259" key="4">
    <source>
        <dbReference type="PROSITE" id="PS50198"/>
    </source>
</evidence>
<dbReference type="RefSeq" id="WP_168719855.1">
    <property type="nucleotide sequence ID" value="NZ_CP042909.1"/>
</dbReference>
<dbReference type="Proteomes" id="UP000501253">
    <property type="component" value="Chromosome"/>
</dbReference>
<dbReference type="Gene3D" id="1.10.4030.10">
    <property type="entry name" value="Porin chaperone SurA, peptide-binding domain"/>
    <property type="match status" value="1"/>
</dbReference>
<evidence type="ECO:0000256" key="2">
    <source>
        <dbReference type="PROSITE-ProRule" id="PRU00278"/>
    </source>
</evidence>
<dbReference type="InterPro" id="IPR046357">
    <property type="entry name" value="PPIase_dom_sf"/>
</dbReference>
<feature type="signal peptide" evidence="3">
    <location>
        <begin position="1"/>
        <end position="20"/>
    </location>
</feature>
<dbReference type="InterPro" id="IPR000297">
    <property type="entry name" value="PPIase_PpiC"/>
</dbReference>
<reference evidence="5 6" key="1">
    <citation type="submission" date="2019-08" db="EMBL/GenBank/DDBJ databases">
        <title>Complete genome sequence of Thermosulfurimonas marina SU872T, an anaerobic thermophilic chemolithoautotrophic bacterium isolated from a shallow marine hydrothermal vent.</title>
        <authorList>
            <person name="Allioux M."/>
            <person name="Jebbar M."/>
            <person name="Slobodkina G."/>
            <person name="Slobodkin A."/>
            <person name="Moalic Y."/>
            <person name="Frolova A."/>
            <person name="Shao Z."/>
            <person name="Alain K."/>
        </authorList>
    </citation>
    <scope>NUCLEOTIDE SEQUENCE [LARGE SCALE GENOMIC DNA]</scope>
    <source>
        <strain evidence="5 6">SU872</strain>
    </source>
</reference>
<dbReference type="Pfam" id="PF13145">
    <property type="entry name" value="Rotamase_2"/>
    <property type="match status" value="1"/>
</dbReference>
<dbReference type="GO" id="GO:0003755">
    <property type="term" value="F:peptidyl-prolyl cis-trans isomerase activity"/>
    <property type="evidence" value="ECO:0007669"/>
    <property type="project" value="UniProtKB-KW"/>
</dbReference>
<dbReference type="SUPFAM" id="SSF109998">
    <property type="entry name" value="Triger factor/SurA peptide-binding domain-like"/>
    <property type="match status" value="1"/>
</dbReference>
<organism evidence="5 6">
    <name type="scientific">Thermosulfurimonas marina</name>
    <dbReference type="NCBI Taxonomy" id="2047767"/>
    <lineage>
        <taxon>Bacteria</taxon>
        <taxon>Pseudomonadati</taxon>
        <taxon>Thermodesulfobacteriota</taxon>
        <taxon>Thermodesulfobacteria</taxon>
        <taxon>Thermodesulfobacteriales</taxon>
        <taxon>Thermodesulfobacteriaceae</taxon>
        <taxon>Thermosulfurimonas</taxon>
    </lineage>
</organism>
<dbReference type="Pfam" id="PF13624">
    <property type="entry name" value="SurA_N_3"/>
    <property type="match status" value="1"/>
</dbReference>
<accession>A0A6H1WTH4</accession>
<keyword evidence="1 3" id="KW-0732">Signal</keyword>
<dbReference type="InterPro" id="IPR027304">
    <property type="entry name" value="Trigger_fact/SurA_dom_sf"/>
</dbReference>
<proteinExistence type="predicted"/>
<evidence type="ECO:0000256" key="3">
    <source>
        <dbReference type="SAM" id="SignalP"/>
    </source>
</evidence>
<dbReference type="SUPFAM" id="SSF54534">
    <property type="entry name" value="FKBP-like"/>
    <property type="match status" value="1"/>
</dbReference>
<keyword evidence="2" id="KW-0697">Rotamase</keyword>
<feature type="domain" description="PpiC" evidence="4">
    <location>
        <begin position="161"/>
        <end position="261"/>
    </location>
</feature>
<dbReference type="PANTHER" id="PTHR47637">
    <property type="entry name" value="CHAPERONE SURA"/>
    <property type="match status" value="1"/>
</dbReference>
<protein>
    <recommendedName>
        <fullName evidence="4">PpiC domain-containing protein</fullName>
    </recommendedName>
</protein>